<dbReference type="GO" id="GO:0015948">
    <property type="term" value="P:methanogenesis"/>
    <property type="evidence" value="ECO:0007669"/>
    <property type="project" value="UniProtKB-UniRule"/>
</dbReference>
<evidence type="ECO:0000256" key="3">
    <source>
        <dbReference type="ARBA" id="ARBA00022679"/>
    </source>
</evidence>
<evidence type="ECO:0000256" key="2">
    <source>
        <dbReference type="ARBA" id="ARBA00022603"/>
    </source>
</evidence>
<accession>A0A2S0UIP1</accession>
<dbReference type="RefSeq" id="WP_108434523.1">
    <property type="nucleotide sequence ID" value="NZ_CP028918.1"/>
</dbReference>
<keyword evidence="3 4" id="KW-0808">Transferase</keyword>
<evidence type="ECO:0000313" key="5">
    <source>
        <dbReference type="EMBL" id="AWB47698.1"/>
    </source>
</evidence>
<dbReference type="Gene3D" id="3.20.20.480">
    <property type="entry name" value="Trimethylamine methyltransferase-like"/>
    <property type="match status" value="1"/>
</dbReference>
<dbReference type="GO" id="GO:0032259">
    <property type="term" value="P:methylation"/>
    <property type="evidence" value="ECO:0007669"/>
    <property type="project" value="UniProtKB-KW"/>
</dbReference>
<reference evidence="5 6" key="1">
    <citation type="submission" date="2018-04" db="EMBL/GenBank/DDBJ databases">
        <title>Genome sequencing of Gemmobacter.</title>
        <authorList>
            <person name="Yi H."/>
            <person name="Baek M.-G."/>
        </authorList>
    </citation>
    <scope>NUCLEOTIDE SEQUENCE [LARGE SCALE GENOMIC DNA]</scope>
    <source>
        <strain evidence="5 6">HYN0069</strain>
    </source>
</reference>
<name>A0A2S0UIP1_9RHOB</name>
<keyword evidence="2 5" id="KW-0489">Methyltransferase</keyword>
<dbReference type="InterPro" id="IPR010426">
    <property type="entry name" value="MTTB_MeTrfase"/>
</dbReference>
<dbReference type="GO" id="GO:0008168">
    <property type="term" value="F:methyltransferase activity"/>
    <property type="evidence" value="ECO:0007669"/>
    <property type="project" value="UniProtKB-KW"/>
</dbReference>
<dbReference type="Proteomes" id="UP000244496">
    <property type="component" value="Chromosome"/>
</dbReference>
<evidence type="ECO:0000313" key="6">
    <source>
        <dbReference type="Proteomes" id="UP000244496"/>
    </source>
</evidence>
<organism evidence="5 6">
    <name type="scientific">Paragemmobacter aquarius</name>
    <dbReference type="NCBI Taxonomy" id="2169400"/>
    <lineage>
        <taxon>Bacteria</taxon>
        <taxon>Pseudomonadati</taxon>
        <taxon>Pseudomonadota</taxon>
        <taxon>Alphaproteobacteria</taxon>
        <taxon>Rhodobacterales</taxon>
        <taxon>Paracoccaceae</taxon>
        <taxon>Paragemmobacter</taxon>
    </lineage>
</organism>
<dbReference type="InterPro" id="IPR038601">
    <property type="entry name" value="MttB-like_sf"/>
</dbReference>
<dbReference type="EMBL" id="CP028918">
    <property type="protein sequence ID" value="AWB47698.1"/>
    <property type="molecule type" value="Genomic_DNA"/>
</dbReference>
<dbReference type="EC" id="2.1.1.-" evidence="4"/>
<evidence type="ECO:0000256" key="1">
    <source>
        <dbReference type="ARBA" id="ARBA00007137"/>
    </source>
</evidence>
<dbReference type="PIRSF" id="PIRSF037567">
    <property type="entry name" value="MTTB_MeTrfase"/>
    <property type="match status" value="1"/>
</dbReference>
<comment type="similarity">
    <text evidence="1 4">Belongs to the trimethylamine methyltransferase family.</text>
</comment>
<evidence type="ECO:0000256" key="4">
    <source>
        <dbReference type="PIRNR" id="PIRNR037567"/>
    </source>
</evidence>
<gene>
    <name evidence="5" type="ORF">HYN69_03535</name>
</gene>
<proteinExistence type="inferred from homology"/>
<dbReference type="KEGG" id="geh:HYN69_03535"/>
<dbReference type="AlphaFoldDB" id="A0A2S0UIP1"/>
<protein>
    <recommendedName>
        <fullName evidence="4">Methyltransferase</fullName>
        <ecNumber evidence="4">2.1.1.-</ecNumber>
    </recommendedName>
</protein>
<dbReference type="OrthoDB" id="5713681at2"/>
<keyword evidence="6" id="KW-1185">Reference proteome</keyword>
<sequence length="507" mass="53989">MTRAEGRKRQADRATGGVPQRAWGQIERPMPPVKVISDDQVAAIHGAALDVLARQGMRVLHPAARDLFAQAGADVSGETVRIDPALVAERLASVPAGFALEARNPARNLRVGGGWCVYGAVGGPAYVMCNDKGRRDGSFAEMCDYMRLIQSLNVIHQEGGGPFEPLDLPANTRHLDIYHAQIRLVDKSWQTQTLGHARTMDGIEMAAIMLGTTPEGLRDRPVLLGIINTNSPLQLDVPMAEGLIALAAHGQVNVITPFTLAGAMAPVTLAGALVLQHAEAIAGIVLTQIVRPGVPVMYGGFTSNVDMRSGAPAFGTPEYAKAAQASGQLARHIGVPFRSSNVTAANEVDAQAAYESQMALWGALTGGAHLLNHAAGWLHGGLTASFEKLILDAEMLQMMDAYFEPMPTDPGALALDAILEAGAGGHFFGTAHTMARYETAFHRPMLSNWDNHPNWLAKGGIDARTRANTVWKELLAAHVDPPLDPSVDEALCAYVTRRKAEGGAPMN</sequence>
<dbReference type="Pfam" id="PF06253">
    <property type="entry name" value="MTTB"/>
    <property type="match status" value="1"/>
</dbReference>